<keyword evidence="2" id="KW-0812">Transmembrane</keyword>
<keyword evidence="4" id="KW-1185">Reference proteome</keyword>
<evidence type="ECO:0000313" key="3">
    <source>
        <dbReference type="EMBL" id="VFQ72134.1"/>
    </source>
</evidence>
<keyword evidence="2" id="KW-0472">Membrane</keyword>
<evidence type="ECO:0000256" key="2">
    <source>
        <dbReference type="SAM" id="Phobius"/>
    </source>
</evidence>
<gene>
    <name evidence="3" type="ORF">CCAM_LOCUS13910</name>
</gene>
<name>A0A484L7D9_9ASTE</name>
<feature type="transmembrane region" description="Helical" evidence="2">
    <location>
        <begin position="35"/>
        <end position="56"/>
    </location>
</feature>
<dbReference type="AlphaFoldDB" id="A0A484L7D9"/>
<proteinExistence type="predicted"/>
<protein>
    <submittedName>
        <fullName evidence="3">Uncharacterized protein</fullName>
    </submittedName>
</protein>
<dbReference type="Proteomes" id="UP000595140">
    <property type="component" value="Unassembled WGS sequence"/>
</dbReference>
<dbReference type="PANTHER" id="PTHR33429">
    <property type="entry name" value="OS02G0708000 PROTEIN-RELATED"/>
    <property type="match status" value="1"/>
</dbReference>
<reference evidence="3 4" key="1">
    <citation type="submission" date="2018-04" db="EMBL/GenBank/DDBJ databases">
        <authorList>
            <person name="Vogel A."/>
        </authorList>
    </citation>
    <scope>NUCLEOTIDE SEQUENCE [LARGE SCALE GENOMIC DNA]</scope>
</reference>
<evidence type="ECO:0000313" key="4">
    <source>
        <dbReference type="Proteomes" id="UP000595140"/>
    </source>
</evidence>
<organism evidence="3 4">
    <name type="scientific">Cuscuta campestris</name>
    <dbReference type="NCBI Taxonomy" id="132261"/>
    <lineage>
        <taxon>Eukaryota</taxon>
        <taxon>Viridiplantae</taxon>
        <taxon>Streptophyta</taxon>
        <taxon>Embryophyta</taxon>
        <taxon>Tracheophyta</taxon>
        <taxon>Spermatophyta</taxon>
        <taxon>Magnoliopsida</taxon>
        <taxon>eudicotyledons</taxon>
        <taxon>Gunneridae</taxon>
        <taxon>Pentapetalae</taxon>
        <taxon>asterids</taxon>
        <taxon>lamiids</taxon>
        <taxon>Solanales</taxon>
        <taxon>Convolvulaceae</taxon>
        <taxon>Cuscuteae</taxon>
        <taxon>Cuscuta</taxon>
        <taxon>Cuscuta subgen. Grammica</taxon>
        <taxon>Cuscuta sect. Cleistogrammica</taxon>
    </lineage>
</organism>
<sequence>MSNAAAGDPLQPPPPIVIQRQAYRSSASHGSVGPVVGVLALIAVLGAIAVMIGRLCSGRRIAGHGRYNFESWFEAKCATCIDGWVEPAPRPVAPESGRAAEEAPPQENREEDETARR</sequence>
<dbReference type="PANTHER" id="PTHR33429:SF2">
    <property type="entry name" value="OS01G0888850 PROTEIN"/>
    <property type="match status" value="1"/>
</dbReference>
<feature type="region of interest" description="Disordered" evidence="1">
    <location>
        <begin position="88"/>
        <end position="117"/>
    </location>
</feature>
<feature type="region of interest" description="Disordered" evidence="1">
    <location>
        <begin position="1"/>
        <end position="23"/>
    </location>
</feature>
<dbReference type="EMBL" id="OOIL02001115">
    <property type="protein sequence ID" value="VFQ72134.1"/>
    <property type="molecule type" value="Genomic_DNA"/>
</dbReference>
<dbReference type="OrthoDB" id="1928111at2759"/>
<accession>A0A484L7D9</accession>
<evidence type="ECO:0000256" key="1">
    <source>
        <dbReference type="SAM" id="MobiDB-lite"/>
    </source>
</evidence>
<keyword evidence="2" id="KW-1133">Transmembrane helix</keyword>